<evidence type="ECO:0008006" key="3">
    <source>
        <dbReference type="Google" id="ProtNLM"/>
    </source>
</evidence>
<protein>
    <recommendedName>
        <fullName evidence="3">Integrase zinc-binding domain-containing protein</fullName>
    </recommendedName>
</protein>
<evidence type="ECO:0000313" key="1">
    <source>
        <dbReference type="EMBL" id="VDI16230.1"/>
    </source>
</evidence>
<dbReference type="EMBL" id="UYJE01003061">
    <property type="protein sequence ID" value="VDI16230.1"/>
    <property type="molecule type" value="Genomic_DNA"/>
</dbReference>
<organism evidence="1 2">
    <name type="scientific">Mytilus galloprovincialis</name>
    <name type="common">Mediterranean mussel</name>
    <dbReference type="NCBI Taxonomy" id="29158"/>
    <lineage>
        <taxon>Eukaryota</taxon>
        <taxon>Metazoa</taxon>
        <taxon>Spiralia</taxon>
        <taxon>Lophotrochozoa</taxon>
        <taxon>Mollusca</taxon>
        <taxon>Bivalvia</taxon>
        <taxon>Autobranchia</taxon>
        <taxon>Pteriomorphia</taxon>
        <taxon>Mytilida</taxon>
        <taxon>Mytiloidea</taxon>
        <taxon>Mytilidae</taxon>
        <taxon>Mytilinae</taxon>
        <taxon>Mytilus</taxon>
    </lineage>
</organism>
<dbReference type="OrthoDB" id="10047254at2759"/>
<name>A0A8B6DB12_MYTGA</name>
<keyword evidence="2" id="KW-1185">Reference proteome</keyword>
<dbReference type="AlphaFoldDB" id="A0A8B6DB12"/>
<dbReference type="Proteomes" id="UP000596742">
    <property type="component" value="Unassembled WGS sequence"/>
</dbReference>
<gene>
    <name evidence="1" type="ORF">MGAL_10B055831</name>
</gene>
<comment type="caution">
    <text evidence="1">The sequence shown here is derived from an EMBL/GenBank/DDBJ whole genome shotgun (WGS) entry which is preliminary data.</text>
</comment>
<reference evidence="1" key="1">
    <citation type="submission" date="2018-11" db="EMBL/GenBank/DDBJ databases">
        <authorList>
            <person name="Alioto T."/>
            <person name="Alioto T."/>
        </authorList>
    </citation>
    <scope>NUCLEOTIDE SEQUENCE</scope>
</reference>
<evidence type="ECO:0000313" key="2">
    <source>
        <dbReference type="Proteomes" id="UP000596742"/>
    </source>
</evidence>
<accession>A0A8B6DB12</accession>
<proteinExistence type="predicted"/>
<sequence length="105" mass="12094">MQNHVRRYIAGCEVCWKRKHPINKKQASMQLVRTGVPMQRIATDILGELSETENGNNTACLLLKLQQGRQRSKFGDALCPLSKGVWQRGGFRKTIYCSVYKKNRR</sequence>